<proteinExistence type="predicted"/>
<keyword evidence="2" id="KW-1185">Reference proteome</keyword>
<evidence type="ECO:0000313" key="2">
    <source>
        <dbReference type="Proteomes" id="UP001225356"/>
    </source>
</evidence>
<name>A0ABT9Q9Q0_9ACTN</name>
<reference evidence="1 2" key="1">
    <citation type="submission" date="2023-07" db="EMBL/GenBank/DDBJ databases">
        <title>Sequencing the genomes of 1000 actinobacteria strains.</title>
        <authorList>
            <person name="Klenk H.-P."/>
        </authorList>
    </citation>
    <scope>NUCLEOTIDE SEQUENCE [LARGE SCALE GENOMIC DNA]</scope>
    <source>
        <strain evidence="1 2">DSM 46740</strain>
    </source>
</reference>
<dbReference type="EMBL" id="JAUSQU010000001">
    <property type="protein sequence ID" value="MDP9843473.1"/>
    <property type="molecule type" value="Genomic_DNA"/>
</dbReference>
<comment type="caution">
    <text evidence="1">The sequence shown here is derived from an EMBL/GenBank/DDBJ whole genome shotgun (WGS) entry which is preliminary data.</text>
</comment>
<accession>A0ABT9Q9Q0</accession>
<evidence type="ECO:0000313" key="1">
    <source>
        <dbReference type="EMBL" id="MDP9843473.1"/>
    </source>
</evidence>
<dbReference type="RefSeq" id="WP_307557692.1">
    <property type="nucleotide sequence ID" value="NZ_JAUSQU010000001.1"/>
</dbReference>
<sequence>MLVYQVRHTREHPDHDVPEAILRDGWNRVLAPTDPLAEQGVHIAKEWDGGEYFPFSTSTEVTPQAGTEAGA</sequence>
<organism evidence="1 2">
    <name type="scientific">Streptosporangium lutulentum</name>
    <dbReference type="NCBI Taxonomy" id="1461250"/>
    <lineage>
        <taxon>Bacteria</taxon>
        <taxon>Bacillati</taxon>
        <taxon>Actinomycetota</taxon>
        <taxon>Actinomycetes</taxon>
        <taxon>Streptosporangiales</taxon>
        <taxon>Streptosporangiaceae</taxon>
        <taxon>Streptosporangium</taxon>
    </lineage>
</organism>
<gene>
    <name evidence="1" type="ORF">J2853_002684</name>
</gene>
<protein>
    <submittedName>
        <fullName evidence="1">Uncharacterized protein</fullName>
    </submittedName>
</protein>
<dbReference type="Proteomes" id="UP001225356">
    <property type="component" value="Unassembled WGS sequence"/>
</dbReference>